<organism evidence="8 9">
    <name type="scientific">Marivirga atlantica</name>
    <dbReference type="NCBI Taxonomy" id="1548457"/>
    <lineage>
        <taxon>Bacteria</taxon>
        <taxon>Pseudomonadati</taxon>
        <taxon>Bacteroidota</taxon>
        <taxon>Cytophagia</taxon>
        <taxon>Cytophagales</taxon>
        <taxon>Marivirgaceae</taxon>
        <taxon>Marivirga</taxon>
    </lineage>
</organism>
<sequence length="473" mass="55614">MRKVVFISFIISLFLFPEQIRAQVADSSFVLKEQDYLELVLANHPLAKKAENLVEYGEFSVLAAKGGFDPYLFSKNKQKYYENKNYYLLSNSGVSLPTRLGISVQAGYDWNEGEYINPENNLPETGLWYAGISVPVLQGLLFDENREALQKAFVDRKYYENEAQLLLNNVLLEASNYYWTWVQKQYQKSIIEEAYAFAETNFKNYKTAYEQGDKPAIDTLEAYIQLQNFSVQRQQLSNELESARLTLFTYLWEESISPLEEQSLRAPSFENISINHLDSLRTNLPLFVEDHPELRKYDLKINKLQVENRMKREKLKPKLDLSYNILQTPSTSFSEIRGLDNYNWGLSFSFPLFLRSERGALKMNNIKLENTNYEYQQKRLSIKNKARQYEFAFKNITDQLNTYESVVTQYKRLLKAELRKFEIGESSIFLINYRQQSLVSAEMKLIELKAKYNMYYRQWLHSLGAKPELWMAQ</sequence>
<evidence type="ECO:0000256" key="5">
    <source>
        <dbReference type="ARBA" id="ARBA00022692"/>
    </source>
</evidence>
<evidence type="ECO:0000313" key="9">
    <source>
        <dbReference type="Proteomes" id="UP000642920"/>
    </source>
</evidence>
<gene>
    <name evidence="8" type="ORF">JKP34_00155</name>
</gene>
<dbReference type="Gene3D" id="1.20.1600.10">
    <property type="entry name" value="Outer membrane efflux proteins (OEP)"/>
    <property type="match status" value="1"/>
</dbReference>
<keyword evidence="6" id="KW-0472">Membrane</keyword>
<dbReference type="EMBL" id="JAERQG010000001">
    <property type="protein sequence ID" value="MBL0763640.1"/>
    <property type="molecule type" value="Genomic_DNA"/>
</dbReference>
<keyword evidence="9" id="KW-1185">Reference proteome</keyword>
<dbReference type="PANTHER" id="PTHR30026:SF20">
    <property type="entry name" value="OUTER MEMBRANE PROTEIN TOLC"/>
    <property type="match status" value="1"/>
</dbReference>
<keyword evidence="7" id="KW-0998">Cell outer membrane</keyword>
<evidence type="ECO:0000256" key="2">
    <source>
        <dbReference type="ARBA" id="ARBA00007613"/>
    </source>
</evidence>
<evidence type="ECO:0000256" key="3">
    <source>
        <dbReference type="ARBA" id="ARBA00022448"/>
    </source>
</evidence>
<dbReference type="InterPro" id="IPR003423">
    <property type="entry name" value="OMP_efflux"/>
</dbReference>
<dbReference type="Pfam" id="PF02321">
    <property type="entry name" value="OEP"/>
    <property type="match status" value="1"/>
</dbReference>
<dbReference type="PANTHER" id="PTHR30026">
    <property type="entry name" value="OUTER MEMBRANE PROTEIN TOLC"/>
    <property type="match status" value="1"/>
</dbReference>
<comment type="subcellular location">
    <subcellularLocation>
        <location evidence="1">Cell outer membrane</location>
    </subcellularLocation>
</comment>
<evidence type="ECO:0000313" key="8">
    <source>
        <dbReference type="EMBL" id="MBL0763640.1"/>
    </source>
</evidence>
<keyword evidence="5" id="KW-0812">Transmembrane</keyword>
<evidence type="ECO:0000256" key="4">
    <source>
        <dbReference type="ARBA" id="ARBA00022452"/>
    </source>
</evidence>
<dbReference type="Proteomes" id="UP000642920">
    <property type="component" value="Unassembled WGS sequence"/>
</dbReference>
<dbReference type="RefSeq" id="WP_201916466.1">
    <property type="nucleotide sequence ID" value="NZ_JAERQG010000001.1"/>
</dbReference>
<evidence type="ECO:0000256" key="6">
    <source>
        <dbReference type="ARBA" id="ARBA00023136"/>
    </source>
</evidence>
<dbReference type="GO" id="GO:0015562">
    <property type="term" value="F:efflux transmembrane transporter activity"/>
    <property type="evidence" value="ECO:0007669"/>
    <property type="project" value="InterPro"/>
</dbReference>
<comment type="caution">
    <text evidence="8">The sequence shown here is derived from an EMBL/GenBank/DDBJ whole genome shotgun (WGS) entry which is preliminary data.</text>
</comment>
<reference evidence="8" key="1">
    <citation type="submission" date="2021-01" db="EMBL/GenBank/DDBJ databases">
        <title>Marivirga sp. nov., isolated from intertidal surface sediments.</title>
        <authorList>
            <person name="Zhang M."/>
        </authorList>
    </citation>
    <scope>NUCLEOTIDE SEQUENCE</scope>
    <source>
        <strain evidence="8">SM1354</strain>
    </source>
</reference>
<dbReference type="GO" id="GO:0009279">
    <property type="term" value="C:cell outer membrane"/>
    <property type="evidence" value="ECO:0007669"/>
    <property type="project" value="UniProtKB-SubCell"/>
</dbReference>
<protein>
    <submittedName>
        <fullName evidence="8">TolC family protein</fullName>
    </submittedName>
</protein>
<dbReference type="GO" id="GO:0015288">
    <property type="term" value="F:porin activity"/>
    <property type="evidence" value="ECO:0007669"/>
    <property type="project" value="TreeGrafter"/>
</dbReference>
<name>A0A937DH45_9BACT</name>
<dbReference type="GO" id="GO:1990281">
    <property type="term" value="C:efflux pump complex"/>
    <property type="evidence" value="ECO:0007669"/>
    <property type="project" value="TreeGrafter"/>
</dbReference>
<dbReference type="SUPFAM" id="SSF56954">
    <property type="entry name" value="Outer membrane efflux proteins (OEP)"/>
    <property type="match status" value="1"/>
</dbReference>
<accession>A0A937DH45</accession>
<proteinExistence type="inferred from homology"/>
<keyword evidence="4" id="KW-1134">Transmembrane beta strand</keyword>
<evidence type="ECO:0000256" key="1">
    <source>
        <dbReference type="ARBA" id="ARBA00004442"/>
    </source>
</evidence>
<evidence type="ECO:0000256" key="7">
    <source>
        <dbReference type="ARBA" id="ARBA00023237"/>
    </source>
</evidence>
<dbReference type="InterPro" id="IPR051906">
    <property type="entry name" value="TolC-like"/>
</dbReference>
<dbReference type="AlphaFoldDB" id="A0A937DH45"/>
<keyword evidence="3" id="KW-0813">Transport</keyword>
<comment type="similarity">
    <text evidence="2">Belongs to the outer membrane factor (OMF) (TC 1.B.17) family.</text>
</comment>